<evidence type="ECO:0000313" key="2">
    <source>
        <dbReference type="Proteomes" id="UP001056937"/>
    </source>
</evidence>
<keyword evidence="1" id="KW-0614">Plasmid</keyword>
<protein>
    <submittedName>
        <fullName evidence="1">Uncharacterized protein</fullName>
    </submittedName>
</protein>
<accession>A0ABY4XEG2</accession>
<reference evidence="1" key="1">
    <citation type="journal article" date="2022" name="Toxins">
        <title>Genomic Analysis of Sphingopyxis sp. USTB-05 for Biodegrading Cyanobacterial Hepatotoxins.</title>
        <authorList>
            <person name="Liu C."/>
            <person name="Xu Q."/>
            <person name="Zhao Z."/>
            <person name="Zhang H."/>
            <person name="Liu X."/>
            <person name="Yin C."/>
            <person name="Liu Y."/>
            <person name="Yan H."/>
        </authorList>
    </citation>
    <scope>NUCLEOTIDE SEQUENCE</scope>
    <source>
        <strain evidence="1">NBD5</strain>
    </source>
</reference>
<dbReference type="EMBL" id="CP084932">
    <property type="protein sequence ID" value="USI75080.1"/>
    <property type="molecule type" value="Genomic_DNA"/>
</dbReference>
<sequence>MTGTDQTMLSAFGMDGDEIFAAMSRAHSLVTDEETVRGMVEFTNACPAADRRKADAVRGTSEWLGGAGHMSMMYLLREDPATLNSWAVLLERVLTQPPCYRDLADWWLFFSALEAETGFQLERCTSKKGEQGLTAHLLEALAAQGKAWSEVIAPAIARSGATLAISDIDLQVGGGEQATGGDFGLILDFDGRTVQPGAKREVEERRIVPLIFQAKRYARPTASVSQTNMLRGPQLNLLAANDCASAYIFYENLGDQETPLPPLVKPVESVRSPTTTDVLEESIDFATYLLRAATNAASAPRAQSPDDALRMIFSKASPSDLSALVVVSSDPKATNRYRSSWSMLQHMLRHHGSEGEQVHEQN</sequence>
<organism evidence="1 2">
    <name type="scientific">Sphingomonas morindae</name>
    <dbReference type="NCBI Taxonomy" id="1541170"/>
    <lineage>
        <taxon>Bacteria</taxon>
        <taxon>Pseudomonadati</taxon>
        <taxon>Pseudomonadota</taxon>
        <taxon>Alphaproteobacteria</taxon>
        <taxon>Sphingomonadales</taxon>
        <taxon>Sphingomonadaceae</taxon>
        <taxon>Sphingomonas</taxon>
    </lineage>
</organism>
<geneLocation type="plasmid" evidence="1 2">
    <name>p1</name>
</geneLocation>
<dbReference type="RefSeq" id="WP_252168894.1">
    <property type="nucleotide sequence ID" value="NZ_CP084932.1"/>
</dbReference>
<proteinExistence type="predicted"/>
<keyword evidence="2" id="KW-1185">Reference proteome</keyword>
<dbReference type="Proteomes" id="UP001056937">
    <property type="component" value="Plasmid p1"/>
</dbReference>
<evidence type="ECO:0000313" key="1">
    <source>
        <dbReference type="EMBL" id="USI75080.1"/>
    </source>
</evidence>
<gene>
    <name evidence="1" type="ORF">LHA26_19500</name>
</gene>
<name>A0ABY4XEG2_9SPHN</name>